<reference evidence="3" key="1">
    <citation type="submission" date="2018-10" db="EMBL/GenBank/DDBJ databases">
        <authorList>
            <person name="Peiro R."/>
            <person name="Begona"/>
            <person name="Cbmso G."/>
            <person name="Lopez M."/>
            <person name="Gonzalez S."/>
            <person name="Sacristan E."/>
            <person name="Castillo E."/>
        </authorList>
    </citation>
    <scope>NUCLEOTIDE SEQUENCE</scope>
    <source>
        <strain evidence="3">Rhod_genome</strain>
    </source>
</reference>
<dbReference type="SMART" id="SM00849">
    <property type="entry name" value="Lactamase_B"/>
    <property type="match status" value="1"/>
</dbReference>
<dbReference type="InterPro" id="IPR050855">
    <property type="entry name" value="NDM-1-like"/>
</dbReference>
<evidence type="ECO:0000313" key="4">
    <source>
        <dbReference type="Proteomes" id="UP000289200"/>
    </source>
</evidence>
<evidence type="ECO:0000313" key="3">
    <source>
        <dbReference type="EMBL" id="VCU10843.1"/>
    </source>
</evidence>
<organism evidence="3 4">
    <name type="scientific">Rhodoplanes serenus</name>
    <dbReference type="NCBI Taxonomy" id="200615"/>
    <lineage>
        <taxon>Bacteria</taxon>
        <taxon>Pseudomonadati</taxon>
        <taxon>Pseudomonadota</taxon>
        <taxon>Alphaproteobacteria</taxon>
        <taxon>Hyphomicrobiales</taxon>
        <taxon>Nitrobacteraceae</taxon>
        <taxon>Rhodoplanes</taxon>
    </lineage>
</organism>
<evidence type="ECO:0000259" key="1">
    <source>
        <dbReference type="SMART" id="SM00849"/>
    </source>
</evidence>
<dbReference type="EMBL" id="UWOC01000192">
    <property type="protein sequence ID" value="VCU10843.1"/>
    <property type="molecule type" value="Genomic_DNA"/>
</dbReference>
<dbReference type="OrthoDB" id="420651at2"/>
<dbReference type="InterPro" id="IPR001279">
    <property type="entry name" value="Metallo-B-lactamas"/>
</dbReference>
<feature type="domain" description="Metallo-beta-lactamase" evidence="1">
    <location>
        <begin position="33"/>
        <end position="219"/>
    </location>
</feature>
<evidence type="ECO:0000313" key="5">
    <source>
        <dbReference type="Proteomes" id="UP000438991"/>
    </source>
</evidence>
<dbReference type="AlphaFoldDB" id="A0A3S4B3K9"/>
<dbReference type="Gene3D" id="3.60.15.10">
    <property type="entry name" value="Ribonuclease Z/Hydroxyacylglutathione hydrolase-like"/>
    <property type="match status" value="1"/>
</dbReference>
<reference evidence="2 5" key="3">
    <citation type="submission" date="2019-11" db="EMBL/GenBank/DDBJ databases">
        <title>Whole-genome sequence of Rhodoplanes serenus DSM 18633, type strain.</title>
        <authorList>
            <person name="Kyndt J.A."/>
            <person name="Meyer T.E."/>
        </authorList>
    </citation>
    <scope>NUCLEOTIDE SEQUENCE [LARGE SCALE GENOMIC DNA]</scope>
    <source>
        <strain evidence="2 5">DSM 18633</strain>
    </source>
</reference>
<dbReference type="CDD" id="cd16282">
    <property type="entry name" value="metallo-hydrolase-like_MBL-fold"/>
    <property type="match status" value="1"/>
</dbReference>
<dbReference type="Pfam" id="PF00753">
    <property type="entry name" value="Lactamase_B"/>
    <property type="match status" value="1"/>
</dbReference>
<dbReference type="Proteomes" id="UP000289200">
    <property type="component" value="Unassembled WGS sequence"/>
</dbReference>
<dbReference type="PANTHER" id="PTHR42951:SF20">
    <property type="entry name" value="BETA LACTAMASE"/>
    <property type="match status" value="1"/>
</dbReference>
<dbReference type="Proteomes" id="UP000438991">
    <property type="component" value="Unassembled WGS sequence"/>
</dbReference>
<accession>A0A3S4B3K9</accession>
<evidence type="ECO:0000313" key="2">
    <source>
        <dbReference type="EMBL" id="MTW15199.1"/>
    </source>
</evidence>
<name>A0A3S4B3K9_9BRAD</name>
<comment type="caution">
    <text evidence="3">The sequence shown here is derived from an EMBL/GenBank/DDBJ whole genome shotgun (WGS) entry which is preliminary data.</text>
</comment>
<gene>
    <name evidence="3" type="primary">cphA</name>
    <name evidence="2" type="ORF">GJ689_03145</name>
    <name evidence="3" type="ORF">RHODGE_RHODGE_04408</name>
</gene>
<dbReference type="SUPFAM" id="SSF56281">
    <property type="entry name" value="Metallo-hydrolase/oxidoreductase"/>
    <property type="match status" value="1"/>
</dbReference>
<protein>
    <submittedName>
        <fullName evidence="2">MBL fold metallo-hydrolase</fullName>
    </submittedName>
    <submittedName>
        <fullName evidence="3">Metallo-beta-lactamase type 2</fullName>
    </submittedName>
</protein>
<dbReference type="EMBL" id="WNKV01000002">
    <property type="protein sequence ID" value="MTW15199.1"/>
    <property type="molecule type" value="Genomic_DNA"/>
</dbReference>
<sequence>MAEEFASTRDTTEQTPQIVELERDIYGYCSVSDPNCGFVVGEEAVLAIDARATPMLAREMIAGIRTVTDRPIKYLFLTHYHAVRALGASAFGADLVFSSRDTLALLRERGQADMESEIGRFPRLFKGREEIPGLTFPDATFETELSFHLGDRELRFLRLGRAHTRGDTVCHIPDAGVVFAGDLVENRCGVYMGDAYVQDWMTTLERLRALDCQAAVPGRGAPMRSRQEIADAIDTTKDFIASIVGAVRHGLSLGRDLKGCYEEAERICNPRFGDWPIYVHALAFDVARVYDELRGLEHPRIWTDARDQELWRTLHG</sequence>
<reference evidence="4" key="2">
    <citation type="submission" date="2018-10" db="EMBL/GenBank/DDBJ databases">
        <authorList>
            <person name="Peiro R."/>
            <person name="Begona"/>
            <person name="Cbmso G."/>
            <person name="Lopez M."/>
            <person name="Gonzalez S."/>
            <person name="Sacristan E."/>
            <person name="Castillo E."/>
        </authorList>
    </citation>
    <scope>NUCLEOTIDE SEQUENCE [LARGE SCALE GENOMIC DNA]</scope>
</reference>
<keyword evidence="4" id="KW-1185">Reference proteome</keyword>
<proteinExistence type="predicted"/>
<dbReference type="RefSeq" id="WP_129611207.1">
    <property type="nucleotide sequence ID" value="NZ_UWOC01000192.1"/>
</dbReference>
<dbReference type="InterPro" id="IPR036866">
    <property type="entry name" value="RibonucZ/Hydroxyglut_hydro"/>
</dbReference>
<dbReference type="PANTHER" id="PTHR42951">
    <property type="entry name" value="METALLO-BETA-LACTAMASE DOMAIN-CONTAINING"/>
    <property type="match status" value="1"/>
</dbReference>